<dbReference type="Proteomes" id="UP001627154">
    <property type="component" value="Unassembled WGS sequence"/>
</dbReference>
<proteinExistence type="predicted"/>
<dbReference type="EMBL" id="JBJJXI010000157">
    <property type="protein sequence ID" value="KAL3385362.1"/>
    <property type="molecule type" value="Genomic_DNA"/>
</dbReference>
<dbReference type="InterPro" id="IPR002110">
    <property type="entry name" value="Ankyrin_rpt"/>
</dbReference>
<evidence type="ECO:0000256" key="4">
    <source>
        <dbReference type="SAM" id="MobiDB-lite"/>
    </source>
</evidence>
<evidence type="ECO:0000256" key="3">
    <source>
        <dbReference type="PROSITE-ProRule" id="PRU00023"/>
    </source>
</evidence>
<feature type="repeat" description="ANK" evidence="3">
    <location>
        <begin position="854"/>
        <end position="882"/>
    </location>
</feature>
<dbReference type="PANTHER" id="PTHR24198:SF165">
    <property type="entry name" value="ANKYRIN REPEAT-CONTAINING PROTEIN-RELATED"/>
    <property type="match status" value="1"/>
</dbReference>
<dbReference type="SUPFAM" id="SSF48403">
    <property type="entry name" value="Ankyrin repeat"/>
    <property type="match status" value="3"/>
</dbReference>
<evidence type="ECO:0000313" key="5">
    <source>
        <dbReference type="EMBL" id="KAL3385362.1"/>
    </source>
</evidence>
<keyword evidence="1" id="KW-0677">Repeat</keyword>
<protein>
    <submittedName>
        <fullName evidence="5">Uncharacterized protein</fullName>
    </submittedName>
</protein>
<keyword evidence="6" id="KW-1185">Reference proteome</keyword>
<feature type="repeat" description="ANK" evidence="3">
    <location>
        <begin position="275"/>
        <end position="307"/>
    </location>
</feature>
<reference evidence="5 6" key="1">
    <citation type="journal article" date="2024" name="bioRxiv">
        <title>A reference genome for Trichogramma kaykai: A tiny desert-dwelling parasitoid wasp with competing sex-ratio distorters.</title>
        <authorList>
            <person name="Culotta J."/>
            <person name="Lindsey A.R."/>
        </authorList>
    </citation>
    <scope>NUCLEOTIDE SEQUENCE [LARGE SCALE GENOMIC DNA]</scope>
    <source>
        <strain evidence="5 6">KSX58</strain>
    </source>
</reference>
<dbReference type="PRINTS" id="PR01415">
    <property type="entry name" value="ANKYRIN"/>
</dbReference>
<feature type="region of interest" description="Disordered" evidence="4">
    <location>
        <begin position="1054"/>
        <end position="1078"/>
    </location>
</feature>
<dbReference type="AlphaFoldDB" id="A0ABD2VY84"/>
<evidence type="ECO:0000256" key="2">
    <source>
        <dbReference type="ARBA" id="ARBA00023043"/>
    </source>
</evidence>
<evidence type="ECO:0000313" key="6">
    <source>
        <dbReference type="Proteomes" id="UP001627154"/>
    </source>
</evidence>
<feature type="repeat" description="ANK" evidence="3">
    <location>
        <begin position="775"/>
        <end position="809"/>
    </location>
</feature>
<feature type="repeat" description="ANK" evidence="3">
    <location>
        <begin position="197"/>
        <end position="229"/>
    </location>
</feature>
<keyword evidence="2 3" id="KW-0040">ANK repeat</keyword>
<dbReference type="Pfam" id="PF00023">
    <property type="entry name" value="Ank"/>
    <property type="match status" value="1"/>
</dbReference>
<feature type="repeat" description="ANK" evidence="3">
    <location>
        <begin position="348"/>
        <end position="380"/>
    </location>
</feature>
<gene>
    <name evidence="5" type="ORF">TKK_018935</name>
</gene>
<organism evidence="5 6">
    <name type="scientific">Trichogramma kaykai</name>
    <dbReference type="NCBI Taxonomy" id="54128"/>
    <lineage>
        <taxon>Eukaryota</taxon>
        <taxon>Metazoa</taxon>
        <taxon>Ecdysozoa</taxon>
        <taxon>Arthropoda</taxon>
        <taxon>Hexapoda</taxon>
        <taxon>Insecta</taxon>
        <taxon>Pterygota</taxon>
        <taxon>Neoptera</taxon>
        <taxon>Endopterygota</taxon>
        <taxon>Hymenoptera</taxon>
        <taxon>Apocrita</taxon>
        <taxon>Proctotrupomorpha</taxon>
        <taxon>Chalcidoidea</taxon>
        <taxon>Trichogrammatidae</taxon>
        <taxon>Trichogramma</taxon>
    </lineage>
</organism>
<dbReference type="Pfam" id="PF12796">
    <property type="entry name" value="Ank_2"/>
    <property type="match status" value="4"/>
</dbReference>
<dbReference type="PANTHER" id="PTHR24198">
    <property type="entry name" value="ANKYRIN REPEAT AND PROTEIN KINASE DOMAIN-CONTAINING PROTEIN"/>
    <property type="match status" value="1"/>
</dbReference>
<dbReference type="SMART" id="SM00248">
    <property type="entry name" value="ANK"/>
    <property type="match status" value="17"/>
</dbReference>
<dbReference type="PROSITE" id="PS50297">
    <property type="entry name" value="ANK_REP_REGION"/>
    <property type="match status" value="8"/>
</dbReference>
<feature type="repeat" description="ANK" evidence="3">
    <location>
        <begin position="421"/>
        <end position="453"/>
    </location>
</feature>
<name>A0ABD2VY84_9HYME</name>
<accession>A0ABD2VY84</accession>
<feature type="repeat" description="ANK" evidence="3">
    <location>
        <begin position="492"/>
        <end position="524"/>
    </location>
</feature>
<dbReference type="PROSITE" id="PS50088">
    <property type="entry name" value="ANK_REPEAT"/>
    <property type="match status" value="9"/>
</dbReference>
<comment type="caution">
    <text evidence="5">The sequence shown here is derived from an EMBL/GenBank/DDBJ whole genome shotgun (WGS) entry which is preliminary data.</text>
</comment>
<evidence type="ECO:0000256" key="1">
    <source>
        <dbReference type="ARBA" id="ARBA00022737"/>
    </source>
</evidence>
<sequence length="1078" mass="122160">MSDSNDEAVASFDNEEKLYRLKSLRKNVDLEIEQERRRFILEIYPLISDWKDQLPNLLDILRKKEIERLILDCINYCGDRDDCQAERLIDFFISTGFKDEPVIPECVRKRLFHPRLFHCTTPLHHVARRYLKNHSLLSSKMTEVISKVFEVYDRFDVNYTDEYGLMHFHVACMCGDVSIAKQFLELGQDPNMICRETGDSPLILAVSSGNKDLIELLLRKGANSNLANNDGMTALHTICAGDWDNSELIKVLIEIGIENAKKKDQLVKVDAENSIGQTPLHIALLRGYRNSFECLLRNGANPNASNQDGMTPLHIICQGDRDDCHFAKMLFDFSNDQYEVQVNTKNNLGQTPLHLALSRRHRNLIEFLLKNGANSNVASGFGLFPLHIICQSSSDDDLLELFFKINDEVQQEIIIDVCSNFGSTPLHMAVANKNKKMIRTLLTRGANPNITDVQRTPPLMIVCKADRDYYTLAKMLLDLSKEPLQVNRPDKSGNTPLHVAVSSGRRNLAQLLLRNGANPNVANARGATPLHLVCQGYSDDYNLAKMLFDLSNERFKPLRVDARDKFRKTPLNLATTHDHRNLVLCLLRKGTNPNLADEDGSTVLHYICKSSKDADLVEKFLEVVDERKLSWQINAREKEGNTPLHFALPRGHRGLIEWLLRNGANPNLISDEGVTVLQVICKEIEAGKLTDKGLVGLFFDQTVQDDGQDKLDLTPLLSALKPEYKTIDPNTVYNAKLTPLHLLCKFAKNHSLLEIFFKLMDEHRQKVQVNVQDKLGFTPLHLALHLDSVTRETVELLLRRGADPNATNVDGLTPLHVVCLRKATKNHDKQIVESFFKINGELGQEVKIDVQDKKKRTPLLLAVANFKPELVDALLDRGADLSNFVFPAEDYLCKRFESLQRLNALSLASSALAAVELLEDKGYELKLREAMKIMNLFARHELFVNSKDLKECLYKDEKFVEISKKLTIRPGLSLHDLAKLPAGEEEKLPCTYLELYRFWRSGDHSLLRERVAPLCEITARRFFRRWAQNCLPESIIDESLTNEDLWHVCSTALKAKSSPSAKSSKNSPSNSSESSPSS</sequence>
<dbReference type="Gene3D" id="1.25.40.20">
    <property type="entry name" value="Ankyrin repeat-containing domain"/>
    <property type="match status" value="6"/>
</dbReference>
<feature type="repeat" description="ANK" evidence="3">
    <location>
        <begin position="566"/>
        <end position="598"/>
    </location>
</feature>
<dbReference type="Pfam" id="PF13857">
    <property type="entry name" value="Ank_5"/>
    <property type="match status" value="1"/>
</dbReference>
<feature type="repeat" description="ANK" evidence="3">
    <location>
        <begin position="639"/>
        <end position="671"/>
    </location>
</feature>
<dbReference type="InterPro" id="IPR036770">
    <property type="entry name" value="Ankyrin_rpt-contain_sf"/>
</dbReference>